<dbReference type="GO" id="GO:0000166">
    <property type="term" value="F:nucleotide binding"/>
    <property type="evidence" value="ECO:0007669"/>
    <property type="project" value="InterPro"/>
</dbReference>
<evidence type="ECO:0000313" key="3">
    <source>
        <dbReference type="Proteomes" id="UP000494245"/>
    </source>
</evidence>
<comment type="caution">
    <text evidence="2">The sequence shown here is derived from an EMBL/GenBank/DDBJ whole genome shotgun (WGS) entry which is preliminary data.</text>
</comment>
<accession>A0A6V8LQS7</accession>
<dbReference type="Pfam" id="PF01408">
    <property type="entry name" value="GFO_IDH_MocA"/>
    <property type="match status" value="1"/>
</dbReference>
<sequence>MAGLGGIGLGYDLDRPPGDVFTHTRAFMADPGFRLVGGLDPSPARRELFTGACGRPAWTSFEEASRHMGQVDVVVLATPTILRLDVVRRCLELRPKIVLLEKPLAASLAEGRQVTDLCRDHGVLLAVNYFRRFDPVLRDAVHTTQAGALVQATCRYTGGLLQSASHYVDLFLYWHGMPLDARLLYDDGPCGQAGEDRRLGFLLEYPEARIAFHPVQAPYGFGEMDLLFKEGRLRLEDQGERVAVFRAGPDPLYPGYRRLLPERIDEAQALRYLCPVTQALYGCLSSGDSLPSTGDTALQTLTVCDGLLHDAKNIARRP</sequence>
<name>A0A6V8LQS7_9BACT</name>
<dbReference type="PANTHER" id="PTHR43377">
    <property type="entry name" value="BILIVERDIN REDUCTASE A"/>
    <property type="match status" value="1"/>
</dbReference>
<evidence type="ECO:0000259" key="1">
    <source>
        <dbReference type="Pfam" id="PF01408"/>
    </source>
</evidence>
<dbReference type="SUPFAM" id="SSF51735">
    <property type="entry name" value="NAD(P)-binding Rossmann-fold domains"/>
    <property type="match status" value="1"/>
</dbReference>
<dbReference type="Gene3D" id="3.30.360.10">
    <property type="entry name" value="Dihydrodipicolinate Reductase, domain 2"/>
    <property type="match status" value="1"/>
</dbReference>
<dbReference type="Gene3D" id="3.40.50.720">
    <property type="entry name" value="NAD(P)-binding Rossmann-like Domain"/>
    <property type="match status" value="1"/>
</dbReference>
<dbReference type="EC" id="1.1.1.370" evidence="2"/>
<dbReference type="InterPro" id="IPR000683">
    <property type="entry name" value="Gfo/Idh/MocA-like_OxRdtase_N"/>
</dbReference>
<gene>
    <name evidence="2" type="primary">iolX_1</name>
    <name evidence="2" type="ORF">NNJEOMEG_02700</name>
</gene>
<evidence type="ECO:0000313" key="2">
    <source>
        <dbReference type="EMBL" id="GFK94852.1"/>
    </source>
</evidence>
<dbReference type="PANTHER" id="PTHR43377:SF1">
    <property type="entry name" value="BILIVERDIN REDUCTASE A"/>
    <property type="match status" value="1"/>
</dbReference>
<reference evidence="2 3" key="1">
    <citation type="submission" date="2020-04" db="EMBL/GenBank/DDBJ databases">
        <authorList>
            <consortium name="Desulfovibrio sp. FSS-1 genome sequencing consortium"/>
            <person name="Shimoshige H."/>
            <person name="Kobayashi H."/>
            <person name="Maekawa T."/>
        </authorList>
    </citation>
    <scope>NUCLEOTIDE SEQUENCE [LARGE SCALE GENOMIC DNA]</scope>
    <source>
        <strain evidence="2 3">SIID29052-01</strain>
    </source>
</reference>
<dbReference type="AlphaFoldDB" id="A0A6V8LQS7"/>
<keyword evidence="3" id="KW-1185">Reference proteome</keyword>
<dbReference type="GO" id="GO:0016491">
    <property type="term" value="F:oxidoreductase activity"/>
    <property type="evidence" value="ECO:0007669"/>
    <property type="project" value="UniProtKB-KW"/>
</dbReference>
<reference evidence="2 3" key="2">
    <citation type="submission" date="2020-05" db="EMBL/GenBank/DDBJ databases">
        <title>Draft genome sequence of Desulfovibrio sp. strainFSS-1.</title>
        <authorList>
            <person name="Shimoshige H."/>
            <person name="Kobayashi H."/>
            <person name="Maekawa T."/>
        </authorList>
    </citation>
    <scope>NUCLEOTIDE SEQUENCE [LARGE SCALE GENOMIC DNA]</scope>
    <source>
        <strain evidence="2 3">SIID29052-01</strain>
    </source>
</reference>
<keyword evidence="2" id="KW-0560">Oxidoreductase</keyword>
<proteinExistence type="predicted"/>
<dbReference type="InterPro" id="IPR036291">
    <property type="entry name" value="NAD(P)-bd_dom_sf"/>
</dbReference>
<dbReference type="Proteomes" id="UP000494245">
    <property type="component" value="Unassembled WGS sequence"/>
</dbReference>
<dbReference type="EMBL" id="BLTE01000012">
    <property type="protein sequence ID" value="GFK94852.1"/>
    <property type="molecule type" value="Genomic_DNA"/>
</dbReference>
<organism evidence="2 3">
    <name type="scientific">Fundidesulfovibrio magnetotacticus</name>
    <dbReference type="NCBI Taxonomy" id="2730080"/>
    <lineage>
        <taxon>Bacteria</taxon>
        <taxon>Pseudomonadati</taxon>
        <taxon>Thermodesulfobacteriota</taxon>
        <taxon>Desulfovibrionia</taxon>
        <taxon>Desulfovibrionales</taxon>
        <taxon>Desulfovibrionaceae</taxon>
        <taxon>Fundidesulfovibrio</taxon>
    </lineage>
</organism>
<feature type="domain" description="Gfo/Idh/MocA-like oxidoreductase N-terminal" evidence="1">
    <location>
        <begin position="23"/>
        <end position="129"/>
    </location>
</feature>
<protein>
    <submittedName>
        <fullName evidence="2">Scyllo-inositol 2-dehydrogenase (NAD(+))</fullName>
        <ecNumber evidence="2">1.1.1.370</ecNumber>
    </submittedName>
</protein>
<dbReference type="InterPro" id="IPR051450">
    <property type="entry name" value="Gfo/Idh/MocA_Oxidoreductases"/>
</dbReference>